<dbReference type="EMBL" id="CAMXCT020000767">
    <property type="protein sequence ID" value="CAL1136381.1"/>
    <property type="molecule type" value="Genomic_DNA"/>
</dbReference>
<dbReference type="Proteomes" id="UP001152797">
    <property type="component" value="Unassembled WGS sequence"/>
</dbReference>
<comment type="caution">
    <text evidence="1">The sequence shown here is derived from an EMBL/GenBank/DDBJ whole genome shotgun (WGS) entry which is preliminary data.</text>
</comment>
<dbReference type="AlphaFoldDB" id="A0A9P1C365"/>
<accession>A0A9P1C365</accession>
<evidence type="ECO:0000313" key="2">
    <source>
        <dbReference type="EMBL" id="CAL1136381.1"/>
    </source>
</evidence>
<organism evidence="1">
    <name type="scientific">Cladocopium goreaui</name>
    <dbReference type="NCBI Taxonomy" id="2562237"/>
    <lineage>
        <taxon>Eukaryota</taxon>
        <taxon>Sar</taxon>
        <taxon>Alveolata</taxon>
        <taxon>Dinophyceae</taxon>
        <taxon>Suessiales</taxon>
        <taxon>Symbiodiniaceae</taxon>
        <taxon>Cladocopium</taxon>
    </lineage>
</organism>
<sequence length="158" mass="17758">MQSSHAAVQCVKPLVLFCSGIKQRCVVSGINQLHFRPSIVPPPKIHVGLPCLKLSSHLLQHSYQLWLQAAIAPLPSDLPRLRFEWVLCSPLDLCHWDLAVSEGLIRICKVPNHQLHVCQRWQGHVIPQRATIPQESLLKPGASSLNCQEFLPSSTMRR</sequence>
<proteinExistence type="predicted"/>
<keyword evidence="3" id="KW-1185">Reference proteome</keyword>
<reference evidence="1" key="1">
    <citation type="submission" date="2022-10" db="EMBL/GenBank/DDBJ databases">
        <authorList>
            <person name="Chen Y."/>
            <person name="Dougan E. K."/>
            <person name="Chan C."/>
            <person name="Rhodes N."/>
            <person name="Thang M."/>
        </authorList>
    </citation>
    <scope>NUCLEOTIDE SEQUENCE</scope>
</reference>
<reference evidence="2" key="2">
    <citation type="submission" date="2024-04" db="EMBL/GenBank/DDBJ databases">
        <authorList>
            <person name="Chen Y."/>
            <person name="Shah S."/>
            <person name="Dougan E. K."/>
            <person name="Thang M."/>
            <person name="Chan C."/>
        </authorList>
    </citation>
    <scope>NUCLEOTIDE SEQUENCE [LARGE SCALE GENOMIC DNA]</scope>
</reference>
<evidence type="ECO:0000313" key="3">
    <source>
        <dbReference type="Proteomes" id="UP001152797"/>
    </source>
</evidence>
<dbReference type="EMBL" id="CAMXCT030000767">
    <property type="protein sequence ID" value="CAL4770318.1"/>
    <property type="molecule type" value="Genomic_DNA"/>
</dbReference>
<gene>
    <name evidence="1" type="ORF">C1SCF055_LOCUS10658</name>
</gene>
<protein>
    <submittedName>
        <fullName evidence="1">Uncharacterized protein</fullName>
    </submittedName>
</protein>
<evidence type="ECO:0000313" key="1">
    <source>
        <dbReference type="EMBL" id="CAI3983006.1"/>
    </source>
</evidence>
<name>A0A9P1C365_9DINO</name>
<dbReference type="EMBL" id="CAMXCT010000767">
    <property type="protein sequence ID" value="CAI3983006.1"/>
    <property type="molecule type" value="Genomic_DNA"/>
</dbReference>